<dbReference type="SUPFAM" id="SSF57850">
    <property type="entry name" value="RING/U-box"/>
    <property type="match status" value="2"/>
</dbReference>
<accession>A0A9P6ATY7</accession>
<name>A0A9P6ATY7_9AGAM</name>
<evidence type="ECO:0000256" key="3">
    <source>
        <dbReference type="ARBA" id="ARBA00022833"/>
    </source>
</evidence>
<dbReference type="Gene3D" id="3.30.40.10">
    <property type="entry name" value="Zinc/RING finger domain, C3HC4 (zinc finger)"/>
    <property type="match status" value="2"/>
</dbReference>
<dbReference type="Pfam" id="PF07576">
    <property type="entry name" value="BRAP2"/>
    <property type="match status" value="1"/>
</dbReference>
<dbReference type="InterPro" id="IPR011422">
    <property type="entry name" value="BRAP2/ETP1_RRM"/>
</dbReference>
<proteinExistence type="predicted"/>
<dbReference type="EMBL" id="MU129001">
    <property type="protein sequence ID" value="KAF9511395.1"/>
    <property type="molecule type" value="Genomic_DNA"/>
</dbReference>
<keyword evidence="1" id="KW-0479">Metal-binding</keyword>
<dbReference type="InterPro" id="IPR001607">
    <property type="entry name" value="Znf_UBP"/>
</dbReference>
<dbReference type="InterPro" id="IPR013083">
    <property type="entry name" value="Znf_RING/FYVE/PHD"/>
</dbReference>
<keyword evidence="5" id="KW-0175">Coiled coil</keyword>
<dbReference type="SMART" id="SM00290">
    <property type="entry name" value="ZnF_UBP"/>
    <property type="match status" value="1"/>
</dbReference>
<feature type="region of interest" description="Disordered" evidence="6">
    <location>
        <begin position="66"/>
        <end position="95"/>
    </location>
</feature>
<organism evidence="9 10">
    <name type="scientific">Hydnum rufescens UP504</name>
    <dbReference type="NCBI Taxonomy" id="1448309"/>
    <lineage>
        <taxon>Eukaryota</taxon>
        <taxon>Fungi</taxon>
        <taxon>Dikarya</taxon>
        <taxon>Basidiomycota</taxon>
        <taxon>Agaricomycotina</taxon>
        <taxon>Agaricomycetes</taxon>
        <taxon>Cantharellales</taxon>
        <taxon>Hydnaceae</taxon>
        <taxon>Hydnum</taxon>
    </lineage>
</organism>
<reference evidence="9" key="1">
    <citation type="journal article" date="2020" name="Nat. Commun.">
        <title>Large-scale genome sequencing of mycorrhizal fungi provides insights into the early evolution of symbiotic traits.</title>
        <authorList>
            <person name="Miyauchi S."/>
            <person name="Kiss E."/>
            <person name="Kuo A."/>
            <person name="Drula E."/>
            <person name="Kohler A."/>
            <person name="Sanchez-Garcia M."/>
            <person name="Morin E."/>
            <person name="Andreopoulos B."/>
            <person name="Barry K.W."/>
            <person name="Bonito G."/>
            <person name="Buee M."/>
            <person name="Carver A."/>
            <person name="Chen C."/>
            <person name="Cichocki N."/>
            <person name="Clum A."/>
            <person name="Culley D."/>
            <person name="Crous P.W."/>
            <person name="Fauchery L."/>
            <person name="Girlanda M."/>
            <person name="Hayes R.D."/>
            <person name="Keri Z."/>
            <person name="LaButti K."/>
            <person name="Lipzen A."/>
            <person name="Lombard V."/>
            <person name="Magnuson J."/>
            <person name="Maillard F."/>
            <person name="Murat C."/>
            <person name="Nolan M."/>
            <person name="Ohm R.A."/>
            <person name="Pangilinan J."/>
            <person name="Pereira M.F."/>
            <person name="Perotto S."/>
            <person name="Peter M."/>
            <person name="Pfister S."/>
            <person name="Riley R."/>
            <person name="Sitrit Y."/>
            <person name="Stielow J.B."/>
            <person name="Szollosi G."/>
            <person name="Zifcakova L."/>
            <person name="Stursova M."/>
            <person name="Spatafora J.W."/>
            <person name="Tedersoo L."/>
            <person name="Vaario L.M."/>
            <person name="Yamada A."/>
            <person name="Yan M."/>
            <person name="Wang P."/>
            <person name="Xu J."/>
            <person name="Bruns T."/>
            <person name="Baldrian P."/>
            <person name="Vilgalys R."/>
            <person name="Dunand C."/>
            <person name="Henrissat B."/>
            <person name="Grigoriev I.V."/>
            <person name="Hibbett D."/>
            <person name="Nagy L.G."/>
            <person name="Martin F.M."/>
        </authorList>
    </citation>
    <scope>NUCLEOTIDE SEQUENCE</scope>
    <source>
        <strain evidence="9">UP504</strain>
    </source>
</reference>
<dbReference type="Proteomes" id="UP000886523">
    <property type="component" value="Unassembled WGS sequence"/>
</dbReference>
<sequence>MRGYHIEIALSDSSVPLPTDIFSDLSAYEPQSGPSKSNSTPPKDYRFGLIRVDWMDSPEALPNLNTAATKKADSVSDATTNGKQPMPPRLSTSPLSATFIPSPRAGPSTTPLSFGTANLSEGTVRLFRDIYGHEADVGPRMPQDDGTMLSVLAVPSYMTPADFITYVAPAEDGMAHLRLIRDVSENRSIALLKFRDRDHAEEFAQEYNGRAFNSIEPETCHVVRITSVSINVVDSSISGFLQSPSKGLMDIYELPTCPVCLERMDSAVTGLVTVPCSHTFHCMCLSKWGDSRCPVCRYSQALLTSHPRNPNSSLPAPFSSIGAPSLSTCSSCSSTTNLWICLICGNVGCGRYGRAHAHQHYTQTTHLYALELETQRVWDYAGDGYVHRLIQNRADGKLVELPSASAMTPSFTSLADLSGPQQNSSSTSGSRMGPGPADALAADKVEAIGIEYSYLLTSQLDSQRAYFEQEKSVLEVALRDAHERLAQFENRVARLDVDDAASKKLETKAQRAEVRAERAVGLTRKLEKELDEEKALSTGLMARISSLNSELRKAEEERSAFGRTLGEMQDQLRDMMIYIEARDKIQNEAIQGSGDGTSSILGEAIGGAISLPAPNPESPQTMKRSRRKKG</sequence>
<dbReference type="GO" id="GO:0008270">
    <property type="term" value="F:zinc ion binding"/>
    <property type="evidence" value="ECO:0007669"/>
    <property type="project" value="UniProtKB-KW"/>
</dbReference>
<evidence type="ECO:0000256" key="2">
    <source>
        <dbReference type="ARBA" id="ARBA00022771"/>
    </source>
</evidence>
<dbReference type="PANTHER" id="PTHR24007">
    <property type="entry name" value="BRCA1-ASSOCIATED PROTEIN"/>
    <property type="match status" value="1"/>
</dbReference>
<feature type="coiled-coil region" evidence="5">
    <location>
        <begin position="537"/>
        <end position="571"/>
    </location>
</feature>
<dbReference type="PROSITE" id="PS50271">
    <property type="entry name" value="ZF_UBP"/>
    <property type="match status" value="1"/>
</dbReference>
<evidence type="ECO:0008006" key="11">
    <source>
        <dbReference type="Google" id="ProtNLM"/>
    </source>
</evidence>
<feature type="coiled-coil region" evidence="5">
    <location>
        <begin position="471"/>
        <end position="498"/>
    </location>
</feature>
<evidence type="ECO:0000259" key="8">
    <source>
        <dbReference type="PROSITE" id="PS50271"/>
    </source>
</evidence>
<keyword evidence="2 4" id="KW-0863">Zinc-finger</keyword>
<feature type="region of interest" description="Disordered" evidence="6">
    <location>
        <begin position="607"/>
        <end position="630"/>
    </location>
</feature>
<dbReference type="GO" id="GO:0007265">
    <property type="term" value="P:Ras protein signal transduction"/>
    <property type="evidence" value="ECO:0007669"/>
    <property type="project" value="TreeGrafter"/>
</dbReference>
<evidence type="ECO:0000256" key="1">
    <source>
        <dbReference type="ARBA" id="ARBA00022723"/>
    </source>
</evidence>
<dbReference type="Pfam" id="PF02148">
    <property type="entry name" value="zf-UBP"/>
    <property type="match status" value="1"/>
</dbReference>
<dbReference type="PANTHER" id="PTHR24007:SF7">
    <property type="entry name" value="BRCA1-ASSOCIATED PROTEIN"/>
    <property type="match status" value="1"/>
</dbReference>
<dbReference type="SMART" id="SM00184">
    <property type="entry name" value="RING"/>
    <property type="match status" value="1"/>
</dbReference>
<dbReference type="GO" id="GO:0005737">
    <property type="term" value="C:cytoplasm"/>
    <property type="evidence" value="ECO:0007669"/>
    <property type="project" value="TreeGrafter"/>
</dbReference>
<evidence type="ECO:0000313" key="10">
    <source>
        <dbReference type="Proteomes" id="UP000886523"/>
    </source>
</evidence>
<evidence type="ECO:0000256" key="5">
    <source>
        <dbReference type="SAM" id="Coils"/>
    </source>
</evidence>
<keyword evidence="3" id="KW-0862">Zinc</keyword>
<keyword evidence="10" id="KW-1185">Reference proteome</keyword>
<feature type="compositionally biased region" description="Polar residues" evidence="6">
    <location>
        <begin position="412"/>
        <end position="430"/>
    </location>
</feature>
<dbReference type="GO" id="GO:0016567">
    <property type="term" value="P:protein ubiquitination"/>
    <property type="evidence" value="ECO:0007669"/>
    <property type="project" value="TreeGrafter"/>
</dbReference>
<dbReference type="OrthoDB" id="273556at2759"/>
<evidence type="ECO:0000256" key="6">
    <source>
        <dbReference type="SAM" id="MobiDB-lite"/>
    </source>
</evidence>
<dbReference type="GO" id="GO:0061630">
    <property type="term" value="F:ubiquitin protein ligase activity"/>
    <property type="evidence" value="ECO:0007669"/>
    <property type="project" value="TreeGrafter"/>
</dbReference>
<dbReference type="InterPro" id="IPR001841">
    <property type="entry name" value="Znf_RING"/>
</dbReference>
<protein>
    <recommendedName>
        <fullName evidence="11">Zf-UBP-domain-containing protein</fullName>
    </recommendedName>
</protein>
<dbReference type="InterPro" id="IPR047243">
    <property type="entry name" value="RING-H2_BRAP2"/>
</dbReference>
<feature type="region of interest" description="Disordered" evidence="6">
    <location>
        <begin position="412"/>
        <end position="438"/>
    </location>
</feature>
<dbReference type="PROSITE" id="PS50089">
    <property type="entry name" value="ZF_RING_2"/>
    <property type="match status" value="1"/>
</dbReference>
<evidence type="ECO:0000259" key="7">
    <source>
        <dbReference type="PROSITE" id="PS50089"/>
    </source>
</evidence>
<dbReference type="Pfam" id="PF13639">
    <property type="entry name" value="zf-RING_2"/>
    <property type="match status" value="1"/>
</dbReference>
<evidence type="ECO:0000256" key="4">
    <source>
        <dbReference type="PROSITE-ProRule" id="PRU00502"/>
    </source>
</evidence>
<feature type="domain" description="UBP-type" evidence="8">
    <location>
        <begin position="294"/>
        <end position="405"/>
    </location>
</feature>
<evidence type="ECO:0000313" key="9">
    <source>
        <dbReference type="EMBL" id="KAF9511395.1"/>
    </source>
</evidence>
<gene>
    <name evidence="9" type="ORF">BS47DRAFT_1373074</name>
</gene>
<dbReference type="CDD" id="cd16457">
    <property type="entry name" value="RING-H2_BRAP2"/>
    <property type="match status" value="1"/>
</dbReference>
<comment type="caution">
    <text evidence="9">The sequence shown here is derived from an EMBL/GenBank/DDBJ whole genome shotgun (WGS) entry which is preliminary data.</text>
</comment>
<feature type="domain" description="RING-type" evidence="7">
    <location>
        <begin position="257"/>
        <end position="297"/>
    </location>
</feature>
<dbReference type="AlphaFoldDB" id="A0A9P6ATY7"/>